<reference evidence="2 3" key="1">
    <citation type="journal article" date="2024" name="BMC Genomics">
        <title>De novo assembly and annotation of Popillia japonica's genome with initial clues to its potential as an invasive pest.</title>
        <authorList>
            <person name="Cucini C."/>
            <person name="Boschi S."/>
            <person name="Funari R."/>
            <person name="Cardaioli E."/>
            <person name="Iannotti N."/>
            <person name="Marturano G."/>
            <person name="Paoli F."/>
            <person name="Bruttini M."/>
            <person name="Carapelli A."/>
            <person name="Frati F."/>
            <person name="Nardi F."/>
        </authorList>
    </citation>
    <scope>NUCLEOTIDE SEQUENCE [LARGE SCALE GENOMIC DNA]</scope>
    <source>
        <strain evidence="2">DMR45628</strain>
    </source>
</reference>
<evidence type="ECO:0000313" key="2">
    <source>
        <dbReference type="EMBL" id="KAK9703782.1"/>
    </source>
</evidence>
<dbReference type="Gene3D" id="3.60.10.10">
    <property type="entry name" value="Endonuclease/exonuclease/phosphatase"/>
    <property type="match status" value="1"/>
</dbReference>
<dbReference type="Proteomes" id="UP001458880">
    <property type="component" value="Unassembled WGS sequence"/>
</dbReference>
<organism evidence="2 3">
    <name type="scientific">Popillia japonica</name>
    <name type="common">Japanese beetle</name>
    <dbReference type="NCBI Taxonomy" id="7064"/>
    <lineage>
        <taxon>Eukaryota</taxon>
        <taxon>Metazoa</taxon>
        <taxon>Ecdysozoa</taxon>
        <taxon>Arthropoda</taxon>
        <taxon>Hexapoda</taxon>
        <taxon>Insecta</taxon>
        <taxon>Pterygota</taxon>
        <taxon>Neoptera</taxon>
        <taxon>Endopterygota</taxon>
        <taxon>Coleoptera</taxon>
        <taxon>Polyphaga</taxon>
        <taxon>Scarabaeiformia</taxon>
        <taxon>Scarabaeidae</taxon>
        <taxon>Rutelinae</taxon>
        <taxon>Popillia</taxon>
    </lineage>
</organism>
<dbReference type="SUPFAM" id="SSF56219">
    <property type="entry name" value="DNase I-like"/>
    <property type="match status" value="1"/>
</dbReference>
<dbReference type="EMBL" id="JASPKY010000363">
    <property type="protein sequence ID" value="KAK9703782.1"/>
    <property type="molecule type" value="Genomic_DNA"/>
</dbReference>
<feature type="region of interest" description="Disordered" evidence="1">
    <location>
        <begin position="117"/>
        <end position="149"/>
    </location>
</feature>
<name>A0AAW1JJB8_POPJA</name>
<gene>
    <name evidence="2" type="ORF">QE152_g29076</name>
</gene>
<accession>A0AAW1JJB8</accession>
<dbReference type="AlphaFoldDB" id="A0AAW1JJB8"/>
<keyword evidence="3" id="KW-1185">Reference proteome</keyword>
<comment type="caution">
    <text evidence="2">The sequence shown here is derived from an EMBL/GenBank/DDBJ whole genome shotgun (WGS) entry which is preliminary data.</text>
</comment>
<protein>
    <submittedName>
        <fullName evidence="2">Uncharacterized protein</fullName>
    </submittedName>
</protein>
<sequence>MAENFATTFEQYHRIPSTDIETEGEVEGQLFFLSTPINISDSLGYITTSKAGNKNVIPKCANCGGQHHAASKECPKYPLQVKNKRKEERWEKINEAQRRKDTSYSQAVRQEKEGVRYQLLSGGEAGKGRRQQGGYQPRIENGGRDGPVNATNTKSSQWILDHIQTTKAGIRGRELTRVDGGFLNYKSPNWNSRVFNPNGKKLELWLKDNPRIKVKAPKEHTYYPNSGDSFDVLDIFLSKSLPTSEAVTVMKMNTNHCPVVIEMTGNTPRRKTTRKINWMKFMSLCSKLQYPEGAIPKDGIENSAIQLTADIQRVLRECEVEKQMSFTDRWELNESENS</sequence>
<proteinExistence type="predicted"/>
<evidence type="ECO:0000313" key="3">
    <source>
        <dbReference type="Proteomes" id="UP001458880"/>
    </source>
</evidence>
<evidence type="ECO:0000256" key="1">
    <source>
        <dbReference type="SAM" id="MobiDB-lite"/>
    </source>
</evidence>
<dbReference type="InterPro" id="IPR036691">
    <property type="entry name" value="Endo/exonu/phosph_ase_sf"/>
</dbReference>